<keyword evidence="1" id="KW-0812">Transmembrane</keyword>
<feature type="transmembrane region" description="Helical" evidence="1">
    <location>
        <begin position="43"/>
        <end position="60"/>
    </location>
</feature>
<protein>
    <recommendedName>
        <fullName evidence="3">SMODS and SLOG-associating 2TM effector domain-containing protein</fullName>
    </recommendedName>
</protein>
<keyword evidence="1" id="KW-1133">Transmembrane helix</keyword>
<feature type="transmembrane region" description="Helical" evidence="1">
    <location>
        <begin position="66"/>
        <end position="87"/>
    </location>
</feature>
<keyword evidence="1" id="KW-0472">Membrane</keyword>
<reference evidence="2" key="1">
    <citation type="journal article" date="2020" name="Nature">
        <title>Giant virus diversity and host interactions through global metagenomics.</title>
        <authorList>
            <person name="Schulz F."/>
            <person name="Roux S."/>
            <person name="Paez-Espino D."/>
            <person name="Jungbluth S."/>
            <person name="Walsh D.A."/>
            <person name="Denef V.J."/>
            <person name="McMahon K.D."/>
            <person name="Konstantinidis K.T."/>
            <person name="Eloe-Fadrosh E.A."/>
            <person name="Kyrpides N.C."/>
            <person name="Woyke T."/>
        </authorList>
    </citation>
    <scope>NUCLEOTIDE SEQUENCE</scope>
    <source>
        <strain evidence="2">GVMAG-M-3300021962-46</strain>
    </source>
</reference>
<accession>A0A6C0CU05</accession>
<proteinExistence type="predicted"/>
<dbReference type="EMBL" id="MN739479">
    <property type="protein sequence ID" value="QHT06975.1"/>
    <property type="molecule type" value="Genomic_DNA"/>
</dbReference>
<sequence length="210" mass="24155">MDDKWLQEEEIYLKDLSKLCQELSCKFKRYHDIYRERQAKFKIPAIVISSITGIISFGTSNFPPQYSNYVSIGVGISSLFIALLNSIESYMKIGENMSGSIQASMSFQKLKESIDIELALPEEDRTSKGIIFLRECYSKYDKIWDLAPSILKNVRFIRPSYEPKAQISVTLKQDNNTSDIEQTEMTISETLEEDRVDSPKNKKAKTIFFA</sequence>
<evidence type="ECO:0008006" key="3">
    <source>
        <dbReference type="Google" id="ProtNLM"/>
    </source>
</evidence>
<dbReference type="AlphaFoldDB" id="A0A6C0CU05"/>
<name>A0A6C0CU05_9ZZZZ</name>
<evidence type="ECO:0000313" key="2">
    <source>
        <dbReference type="EMBL" id="QHT06975.1"/>
    </source>
</evidence>
<organism evidence="2">
    <name type="scientific">viral metagenome</name>
    <dbReference type="NCBI Taxonomy" id="1070528"/>
    <lineage>
        <taxon>unclassified sequences</taxon>
        <taxon>metagenomes</taxon>
        <taxon>organismal metagenomes</taxon>
    </lineage>
</organism>
<evidence type="ECO:0000256" key="1">
    <source>
        <dbReference type="SAM" id="Phobius"/>
    </source>
</evidence>